<protein>
    <submittedName>
        <fullName evidence="2">Uncharacterized protein</fullName>
    </submittedName>
</protein>
<evidence type="ECO:0000256" key="1">
    <source>
        <dbReference type="SAM" id="MobiDB-lite"/>
    </source>
</evidence>
<dbReference type="AlphaFoldDB" id="Q1QGX0"/>
<accession>Q1QGX0</accession>
<gene>
    <name evidence="2" type="ordered locus">Nham_3822</name>
</gene>
<reference evidence="2 3" key="1">
    <citation type="submission" date="2006-03" db="EMBL/GenBank/DDBJ databases">
        <title>Complete sequence of chromosome of Nitrobacter hamburgensis X14.</title>
        <authorList>
            <consortium name="US DOE Joint Genome Institute"/>
            <person name="Copeland A."/>
            <person name="Lucas S."/>
            <person name="Lapidus A."/>
            <person name="Barry K."/>
            <person name="Detter J.C."/>
            <person name="Glavina del Rio T."/>
            <person name="Hammon N."/>
            <person name="Israni S."/>
            <person name="Dalin E."/>
            <person name="Tice H."/>
            <person name="Pitluck S."/>
            <person name="Chain P."/>
            <person name="Malfatti S."/>
            <person name="Shin M."/>
            <person name="Vergez L."/>
            <person name="Schmutz J."/>
            <person name="Larimer F."/>
            <person name="Land M."/>
            <person name="Hauser L."/>
            <person name="Kyrpides N."/>
            <person name="Ivanova N."/>
            <person name="Ward B."/>
            <person name="Arp D."/>
            <person name="Klotz M."/>
            <person name="Stein L."/>
            <person name="O'Mullan G."/>
            <person name="Starkenburg S."/>
            <person name="Sayavedra L."/>
            <person name="Poret-Peterson A.T."/>
            <person name="Gentry M.E."/>
            <person name="Bruce D."/>
            <person name="Richardson P."/>
        </authorList>
    </citation>
    <scope>NUCLEOTIDE SEQUENCE [LARGE SCALE GENOMIC DNA]</scope>
    <source>
        <strain evidence="3">DSM 10229 / NCIMB 13809 / X14</strain>
    </source>
</reference>
<evidence type="ECO:0000313" key="3">
    <source>
        <dbReference type="Proteomes" id="UP000001953"/>
    </source>
</evidence>
<dbReference type="HOGENOM" id="CLU_2233659_0_0_5"/>
<proteinExistence type="predicted"/>
<evidence type="ECO:0000313" key="2">
    <source>
        <dbReference type="EMBL" id="ABE64527.1"/>
    </source>
</evidence>
<keyword evidence="3" id="KW-1185">Reference proteome</keyword>
<dbReference type="KEGG" id="nha:Nham_3822"/>
<dbReference type="Proteomes" id="UP000001953">
    <property type="component" value="Chromosome"/>
</dbReference>
<name>Q1QGX0_NITHX</name>
<dbReference type="EMBL" id="CP000319">
    <property type="protein sequence ID" value="ABE64527.1"/>
    <property type="molecule type" value="Genomic_DNA"/>
</dbReference>
<feature type="region of interest" description="Disordered" evidence="1">
    <location>
        <begin position="1"/>
        <end position="22"/>
    </location>
</feature>
<organism evidence="2 3">
    <name type="scientific">Nitrobacter hamburgensis (strain DSM 10229 / NCIMB 13809 / X14)</name>
    <dbReference type="NCBI Taxonomy" id="323097"/>
    <lineage>
        <taxon>Bacteria</taxon>
        <taxon>Pseudomonadati</taxon>
        <taxon>Pseudomonadota</taxon>
        <taxon>Alphaproteobacteria</taxon>
        <taxon>Hyphomicrobiales</taxon>
        <taxon>Nitrobacteraceae</taxon>
        <taxon>Nitrobacter</taxon>
    </lineage>
</organism>
<sequence>MSALMPLPRWRSAHPDPHKGAGLEGHFTPEVFETPIDCQAIFLSPLAVRRVRPVSAGGLFLMPLSTRPDKSSAQTVRAIFAANATTATLGWARARSARSQTVNTD</sequence>